<dbReference type="PANTHER" id="PTHR34570">
    <property type="entry name" value="OS03G0593100 PROTEIN"/>
    <property type="match status" value="1"/>
</dbReference>
<keyword evidence="3" id="KW-1185">Reference proteome</keyword>
<dbReference type="PANTHER" id="PTHR34570:SF20">
    <property type="entry name" value="MYB-CC TYPE TRANSCRIPTION FACTOR LHEQLE-CONTAINING DOMAIN-CONTAINING PROTEIN"/>
    <property type="match status" value="1"/>
</dbReference>
<organism evidence="2 3">
    <name type="scientific">Crotalaria pallida</name>
    <name type="common">Smooth rattlebox</name>
    <name type="synonym">Crotalaria striata</name>
    <dbReference type="NCBI Taxonomy" id="3830"/>
    <lineage>
        <taxon>Eukaryota</taxon>
        <taxon>Viridiplantae</taxon>
        <taxon>Streptophyta</taxon>
        <taxon>Embryophyta</taxon>
        <taxon>Tracheophyta</taxon>
        <taxon>Spermatophyta</taxon>
        <taxon>Magnoliopsida</taxon>
        <taxon>eudicotyledons</taxon>
        <taxon>Gunneridae</taxon>
        <taxon>Pentapetalae</taxon>
        <taxon>rosids</taxon>
        <taxon>fabids</taxon>
        <taxon>Fabales</taxon>
        <taxon>Fabaceae</taxon>
        <taxon>Papilionoideae</taxon>
        <taxon>50 kb inversion clade</taxon>
        <taxon>genistoids sensu lato</taxon>
        <taxon>core genistoids</taxon>
        <taxon>Crotalarieae</taxon>
        <taxon>Crotalaria</taxon>
    </lineage>
</organism>
<evidence type="ECO:0000256" key="1">
    <source>
        <dbReference type="SAM" id="MobiDB-lite"/>
    </source>
</evidence>
<sequence>MGRQDNDPTTTVTSSIALLQERFRELEKVKERREGKQLLRLLSSESSSSTSSSIIMHNNTASQNSQQQPLLLHRQPNLHDYSLYSSSSSGLSFTSKQGNSNTMKSPHDQSSNLWPQGASSASRNFDSSDVDTSLHL</sequence>
<proteinExistence type="predicted"/>
<comment type="caution">
    <text evidence="2">The sequence shown here is derived from an EMBL/GenBank/DDBJ whole genome shotgun (WGS) entry which is preliminary data.</text>
</comment>
<name>A0AAN9HW40_CROPI</name>
<evidence type="ECO:0000313" key="2">
    <source>
        <dbReference type="EMBL" id="KAK7258368.1"/>
    </source>
</evidence>
<feature type="compositionally biased region" description="Low complexity" evidence="1">
    <location>
        <begin position="81"/>
        <end position="92"/>
    </location>
</feature>
<reference evidence="2 3" key="1">
    <citation type="submission" date="2024-01" db="EMBL/GenBank/DDBJ databases">
        <title>The genomes of 5 underutilized Papilionoideae crops provide insights into root nodulation and disease resistanc.</title>
        <authorList>
            <person name="Yuan L."/>
        </authorList>
    </citation>
    <scope>NUCLEOTIDE SEQUENCE [LARGE SCALE GENOMIC DNA]</scope>
    <source>
        <strain evidence="2">ZHUSHIDOU_FW_LH</strain>
        <tissue evidence="2">Leaf</tissue>
    </source>
</reference>
<feature type="region of interest" description="Disordered" evidence="1">
    <location>
        <begin position="34"/>
        <end position="136"/>
    </location>
</feature>
<feature type="compositionally biased region" description="Low complexity" evidence="1">
    <location>
        <begin position="38"/>
        <end position="53"/>
    </location>
</feature>
<feature type="compositionally biased region" description="Polar residues" evidence="1">
    <location>
        <begin position="54"/>
        <end position="69"/>
    </location>
</feature>
<dbReference type="Proteomes" id="UP001372338">
    <property type="component" value="Unassembled WGS sequence"/>
</dbReference>
<dbReference type="EMBL" id="JAYWIO010000005">
    <property type="protein sequence ID" value="KAK7258368.1"/>
    <property type="molecule type" value="Genomic_DNA"/>
</dbReference>
<evidence type="ECO:0000313" key="3">
    <source>
        <dbReference type="Proteomes" id="UP001372338"/>
    </source>
</evidence>
<feature type="compositionally biased region" description="Polar residues" evidence="1">
    <location>
        <begin position="93"/>
        <end position="136"/>
    </location>
</feature>
<protein>
    <submittedName>
        <fullName evidence="2">Uncharacterized protein</fullName>
    </submittedName>
</protein>
<gene>
    <name evidence="2" type="ORF">RIF29_23941</name>
</gene>
<accession>A0AAN9HW40</accession>
<dbReference type="AlphaFoldDB" id="A0AAN9HW40"/>